<evidence type="ECO:0000313" key="2">
    <source>
        <dbReference type="EMBL" id="QHS97902.1"/>
    </source>
</evidence>
<dbReference type="EMBL" id="MN739307">
    <property type="protein sequence ID" value="QHS97902.1"/>
    <property type="molecule type" value="Genomic_DNA"/>
</dbReference>
<protein>
    <submittedName>
        <fullName evidence="2">Uncharacterized protein</fullName>
    </submittedName>
</protein>
<name>A0A6C0C0S2_9ZZZZ</name>
<dbReference type="AlphaFoldDB" id="A0A6C0C0S2"/>
<reference evidence="2" key="1">
    <citation type="journal article" date="2020" name="Nature">
        <title>Giant virus diversity and host interactions through global metagenomics.</title>
        <authorList>
            <person name="Schulz F."/>
            <person name="Roux S."/>
            <person name="Paez-Espino D."/>
            <person name="Jungbluth S."/>
            <person name="Walsh D.A."/>
            <person name="Denef V.J."/>
            <person name="McMahon K.D."/>
            <person name="Konstantinidis K.T."/>
            <person name="Eloe-Fadrosh E.A."/>
            <person name="Kyrpides N.C."/>
            <person name="Woyke T."/>
        </authorList>
    </citation>
    <scope>NUCLEOTIDE SEQUENCE</scope>
    <source>
        <strain evidence="2">GVMAG-M-3300020182-33</strain>
    </source>
</reference>
<proteinExistence type="predicted"/>
<keyword evidence="1" id="KW-0472">Membrane</keyword>
<accession>A0A6C0C0S2</accession>
<keyword evidence="1" id="KW-0812">Transmembrane</keyword>
<sequence length="143" mass="15905">MGNLFGSMKISLLTEPAKKPIRSTHVCFTHLEFLKNSCAYLGECAPAGKYGIELAGRQVAEFKGCQSQFVLSVPKDFWEDKDSIPPKILGSCHDVPIRISNATLRILFTGLFILVFGGIFIFGVLLFYSHRDSSEESIYQAHT</sequence>
<keyword evidence="1" id="KW-1133">Transmembrane helix</keyword>
<evidence type="ECO:0000256" key="1">
    <source>
        <dbReference type="SAM" id="Phobius"/>
    </source>
</evidence>
<organism evidence="2">
    <name type="scientific">viral metagenome</name>
    <dbReference type="NCBI Taxonomy" id="1070528"/>
    <lineage>
        <taxon>unclassified sequences</taxon>
        <taxon>metagenomes</taxon>
        <taxon>organismal metagenomes</taxon>
    </lineage>
</organism>
<feature type="transmembrane region" description="Helical" evidence="1">
    <location>
        <begin position="106"/>
        <end position="128"/>
    </location>
</feature>